<evidence type="ECO:0000259" key="2">
    <source>
        <dbReference type="Pfam" id="PF13460"/>
    </source>
</evidence>
<dbReference type="RefSeq" id="WP_120753330.1">
    <property type="nucleotide sequence ID" value="NZ_RBAM01000001.1"/>
</dbReference>
<proteinExistence type="predicted"/>
<accession>A0A3B0BWF2</accession>
<sequence>MTILVTGATGKTGRVLVDRLLGAGQRVRALTRNPANAQLPDAVEVVAGNLTDLTGAATALDGVDGVYYMSGALDPQHAIQQARAFVELATGAGARRIVDLSGLAVTVRRPGSYEMLRDVEEVIEASGLEWTHIRPGEFASNKLDLWGASIRAENMVRSAFPDALGVPVHEADIAEVAAAALLSDGHAGHAYSLSGPQQLTHREQAAAIAQGLGRPLSFEPVTYGQARAAYITAGMPWDIAEYLLGYQAEYAQEPPEVRLDVEQVLGKPGRTLAQWAADHASNLSNDPVRQAKDPAGTVTG</sequence>
<dbReference type="Gene3D" id="3.90.25.10">
    <property type="entry name" value="UDP-galactose 4-epimerase, domain 1"/>
    <property type="match status" value="1"/>
</dbReference>
<dbReference type="InterPro" id="IPR016040">
    <property type="entry name" value="NAD(P)-bd_dom"/>
</dbReference>
<dbReference type="Gene3D" id="3.40.50.720">
    <property type="entry name" value="NAD(P)-binding Rossmann-like Domain"/>
    <property type="match status" value="1"/>
</dbReference>
<comment type="caution">
    <text evidence="3">The sequence shown here is derived from an EMBL/GenBank/DDBJ whole genome shotgun (WGS) entry which is preliminary data.</text>
</comment>
<keyword evidence="4" id="KW-1185">Reference proteome</keyword>
<dbReference type="InterPro" id="IPR036291">
    <property type="entry name" value="NAD(P)-bd_dom_sf"/>
</dbReference>
<feature type="domain" description="NAD(P)-binding" evidence="2">
    <location>
        <begin position="7"/>
        <end position="182"/>
    </location>
</feature>
<protein>
    <submittedName>
        <fullName evidence="3">NAD-dependent epimerase/dehydratase family protein</fullName>
    </submittedName>
</protein>
<dbReference type="InterPro" id="IPR051604">
    <property type="entry name" value="Ergot_Alk_Oxidoreductase"/>
</dbReference>
<dbReference type="PANTHER" id="PTHR43162:SF1">
    <property type="entry name" value="PRESTALK A DIFFERENTIATION PROTEIN A"/>
    <property type="match status" value="1"/>
</dbReference>
<reference evidence="3 4" key="1">
    <citation type="journal article" date="2015" name="Antonie Van Leeuwenhoek">
        <title>Streptomyces klenkii sp. nov., isolated from deep marine sediment.</title>
        <authorList>
            <person name="Veyisoglu A."/>
            <person name="Sahin N."/>
        </authorList>
    </citation>
    <scope>NUCLEOTIDE SEQUENCE [LARGE SCALE GENOMIC DNA]</scope>
    <source>
        <strain evidence="3 4">KCTC 29202</strain>
    </source>
</reference>
<dbReference type="SUPFAM" id="SSF51735">
    <property type="entry name" value="NAD(P)-binding Rossmann-fold domains"/>
    <property type="match status" value="1"/>
</dbReference>
<dbReference type="EMBL" id="RBAM01000001">
    <property type="protein sequence ID" value="RKN77713.1"/>
    <property type="molecule type" value="Genomic_DNA"/>
</dbReference>
<feature type="region of interest" description="Disordered" evidence="1">
    <location>
        <begin position="279"/>
        <end position="300"/>
    </location>
</feature>
<evidence type="ECO:0000313" key="3">
    <source>
        <dbReference type="EMBL" id="RKN77713.1"/>
    </source>
</evidence>
<evidence type="ECO:0000313" key="4">
    <source>
        <dbReference type="Proteomes" id="UP000270343"/>
    </source>
</evidence>
<gene>
    <name evidence="3" type="ORF">D7231_03205</name>
</gene>
<dbReference type="Pfam" id="PF13460">
    <property type="entry name" value="NAD_binding_10"/>
    <property type="match status" value="1"/>
</dbReference>
<dbReference type="PANTHER" id="PTHR43162">
    <property type="match status" value="1"/>
</dbReference>
<name>A0A3B0BWF2_9ACTN</name>
<organism evidence="3 4">
    <name type="scientific">Streptomyces klenkii</name>
    <dbReference type="NCBI Taxonomy" id="1420899"/>
    <lineage>
        <taxon>Bacteria</taxon>
        <taxon>Bacillati</taxon>
        <taxon>Actinomycetota</taxon>
        <taxon>Actinomycetes</taxon>
        <taxon>Kitasatosporales</taxon>
        <taxon>Streptomycetaceae</taxon>
        <taxon>Streptomyces</taxon>
    </lineage>
</organism>
<dbReference type="Proteomes" id="UP000270343">
    <property type="component" value="Unassembled WGS sequence"/>
</dbReference>
<evidence type="ECO:0000256" key="1">
    <source>
        <dbReference type="SAM" id="MobiDB-lite"/>
    </source>
</evidence>
<dbReference type="AlphaFoldDB" id="A0A3B0BWF2"/>
<dbReference type="OrthoDB" id="116343at2"/>